<dbReference type="AlphaFoldDB" id="A0A5N6L6J5"/>
<reference evidence="1 2" key="1">
    <citation type="submission" date="2019-06" db="EMBL/GenBank/DDBJ databases">
        <title>A chromosomal-level reference genome of Carpinus fangiana (Coryloideae, Betulaceae).</title>
        <authorList>
            <person name="Yang X."/>
            <person name="Wang Z."/>
            <person name="Zhang L."/>
            <person name="Hao G."/>
            <person name="Liu J."/>
            <person name="Yang Y."/>
        </authorList>
    </citation>
    <scope>NUCLEOTIDE SEQUENCE [LARGE SCALE GENOMIC DNA]</scope>
    <source>
        <strain evidence="1">Cfa_2016G</strain>
        <tissue evidence="1">Leaf</tissue>
    </source>
</reference>
<protein>
    <submittedName>
        <fullName evidence="1">Uncharacterized protein</fullName>
    </submittedName>
</protein>
<gene>
    <name evidence="1" type="ORF">FH972_027264</name>
</gene>
<name>A0A5N6L6J5_9ROSI</name>
<proteinExistence type="predicted"/>
<evidence type="ECO:0000313" key="1">
    <source>
        <dbReference type="EMBL" id="KAC8329573.1"/>
    </source>
</evidence>
<dbReference type="EMBL" id="VIBQ01001601">
    <property type="protein sequence ID" value="KAC8329573.1"/>
    <property type="molecule type" value="Genomic_DNA"/>
</dbReference>
<dbReference type="Proteomes" id="UP000327013">
    <property type="component" value="Unassembled WGS sequence"/>
</dbReference>
<organism evidence="1 2">
    <name type="scientific">Carpinus fangiana</name>
    <dbReference type="NCBI Taxonomy" id="176857"/>
    <lineage>
        <taxon>Eukaryota</taxon>
        <taxon>Viridiplantae</taxon>
        <taxon>Streptophyta</taxon>
        <taxon>Embryophyta</taxon>
        <taxon>Tracheophyta</taxon>
        <taxon>Spermatophyta</taxon>
        <taxon>Magnoliopsida</taxon>
        <taxon>eudicotyledons</taxon>
        <taxon>Gunneridae</taxon>
        <taxon>Pentapetalae</taxon>
        <taxon>rosids</taxon>
        <taxon>fabids</taxon>
        <taxon>Fagales</taxon>
        <taxon>Betulaceae</taxon>
        <taxon>Carpinus</taxon>
    </lineage>
</organism>
<comment type="caution">
    <text evidence="1">The sequence shown here is derived from an EMBL/GenBank/DDBJ whole genome shotgun (WGS) entry which is preliminary data.</text>
</comment>
<sequence>MSRTPVSCESTRITGRVDSATVPIGCEDGSNVGGGKELLDPLDVLSVTFLLILGLGVRSRARNSSEIVLRVVVVDPGGLGGLNLLLSRIGKVDNSADGGGFSGSQKRIIVDTVALKH</sequence>
<accession>A0A5N6L6J5</accession>
<keyword evidence="2" id="KW-1185">Reference proteome</keyword>
<evidence type="ECO:0000313" key="2">
    <source>
        <dbReference type="Proteomes" id="UP000327013"/>
    </source>
</evidence>